<evidence type="ECO:0000313" key="1">
    <source>
        <dbReference type="EMBL" id="KAF7416690.1"/>
    </source>
</evidence>
<proteinExistence type="predicted"/>
<organism evidence="1 2">
    <name type="scientific">Vespula pensylvanica</name>
    <name type="common">Western yellow jacket</name>
    <name type="synonym">Wasp</name>
    <dbReference type="NCBI Taxonomy" id="30213"/>
    <lineage>
        <taxon>Eukaryota</taxon>
        <taxon>Metazoa</taxon>
        <taxon>Ecdysozoa</taxon>
        <taxon>Arthropoda</taxon>
        <taxon>Hexapoda</taxon>
        <taxon>Insecta</taxon>
        <taxon>Pterygota</taxon>
        <taxon>Neoptera</taxon>
        <taxon>Endopterygota</taxon>
        <taxon>Hymenoptera</taxon>
        <taxon>Apocrita</taxon>
        <taxon>Aculeata</taxon>
        <taxon>Vespoidea</taxon>
        <taxon>Vespidae</taxon>
        <taxon>Vespinae</taxon>
        <taxon>Vespula</taxon>
    </lineage>
</organism>
<comment type="caution">
    <text evidence="1">The sequence shown here is derived from an EMBL/GenBank/DDBJ whole genome shotgun (WGS) entry which is preliminary data.</text>
</comment>
<sequence>MKVRKKEDGSGNAYFDLGFKLTACRFVPRLFPPPYSNFLNMKNMIGTSSQDLSSISQFRESILDKGWGWVGEGVGRLKWKIEMERKMGYDPRKYFVHREILPQALFSDIFSP</sequence>
<name>A0A834NRM8_VESPE</name>
<protein>
    <submittedName>
        <fullName evidence="1">Uncharacterized protein</fullName>
    </submittedName>
</protein>
<accession>A0A834NRM8</accession>
<dbReference type="EMBL" id="JACSDY010000010">
    <property type="protein sequence ID" value="KAF7416690.1"/>
    <property type="molecule type" value="Genomic_DNA"/>
</dbReference>
<keyword evidence="2" id="KW-1185">Reference proteome</keyword>
<dbReference type="AlphaFoldDB" id="A0A834NRM8"/>
<evidence type="ECO:0000313" key="2">
    <source>
        <dbReference type="Proteomes" id="UP000600918"/>
    </source>
</evidence>
<reference evidence="1" key="1">
    <citation type="journal article" date="2020" name="G3 (Bethesda)">
        <title>High-Quality Assemblies for Three Invasive Social Wasps from the &lt;i&gt;Vespula&lt;/i&gt; Genus.</title>
        <authorList>
            <person name="Harrop T.W.R."/>
            <person name="Guhlin J."/>
            <person name="McLaughlin G.M."/>
            <person name="Permina E."/>
            <person name="Stockwell P."/>
            <person name="Gilligan J."/>
            <person name="Le Lec M.F."/>
            <person name="Gruber M.A.M."/>
            <person name="Quinn O."/>
            <person name="Lovegrove M."/>
            <person name="Duncan E.J."/>
            <person name="Remnant E.J."/>
            <person name="Van Eeckhoven J."/>
            <person name="Graham B."/>
            <person name="Knapp R.A."/>
            <person name="Langford K.W."/>
            <person name="Kronenberg Z."/>
            <person name="Press M.O."/>
            <person name="Eacker S.M."/>
            <person name="Wilson-Rankin E.E."/>
            <person name="Purcell J."/>
            <person name="Lester P.J."/>
            <person name="Dearden P.K."/>
        </authorList>
    </citation>
    <scope>NUCLEOTIDE SEQUENCE</scope>
    <source>
        <strain evidence="1">Volc-1</strain>
    </source>
</reference>
<gene>
    <name evidence="1" type="ORF">H0235_011221</name>
</gene>
<dbReference type="Proteomes" id="UP000600918">
    <property type="component" value="Unassembled WGS sequence"/>
</dbReference>